<dbReference type="PROSITE" id="PS50173">
    <property type="entry name" value="UMUC"/>
    <property type="match status" value="1"/>
</dbReference>
<dbReference type="InterPro" id="IPR050356">
    <property type="entry name" value="SulA_CellDiv_inhibitor"/>
</dbReference>
<keyword evidence="7" id="KW-1185">Reference proteome</keyword>
<comment type="function">
    <text evidence="3">Poorly processive, error-prone DNA polymerase involved in untargeted mutagenesis. Copies undamaged DNA at stalled replication forks, which arise in vivo from mismatched or misaligned primer ends. These misaligned primers can be extended by PolIV. Exhibits no 3'-5' exonuclease (proofreading) activity. May be involved in translesional synthesis, in conjunction with the beta clamp from PolIII.</text>
</comment>
<feature type="region of interest" description="Disordered" evidence="4">
    <location>
        <begin position="470"/>
        <end position="515"/>
    </location>
</feature>
<dbReference type="CDD" id="cd03468">
    <property type="entry name" value="PolY_like"/>
    <property type="match status" value="1"/>
</dbReference>
<protein>
    <submittedName>
        <fullName evidence="6">Protein ImuB</fullName>
    </submittedName>
</protein>
<dbReference type="EMBL" id="FRAP01000027">
    <property type="protein sequence ID" value="SHL40303.1"/>
    <property type="molecule type" value="Genomic_DNA"/>
</dbReference>
<dbReference type="AlphaFoldDB" id="A0A1M7AC33"/>
<reference evidence="6 7" key="1">
    <citation type="submission" date="2016-11" db="EMBL/GenBank/DDBJ databases">
        <authorList>
            <person name="Jaros S."/>
            <person name="Januszkiewicz K."/>
            <person name="Wedrychowicz H."/>
        </authorList>
    </citation>
    <scope>NUCLEOTIDE SEQUENCE [LARGE SCALE GENOMIC DNA]</scope>
    <source>
        <strain evidence="6 7">DSM 43832</strain>
    </source>
</reference>
<gene>
    <name evidence="6" type="ORF">SAMN05443637_12726</name>
</gene>
<keyword evidence="2" id="KW-0227">DNA damage</keyword>
<feature type="domain" description="UmuC" evidence="5">
    <location>
        <begin position="29"/>
        <end position="153"/>
    </location>
</feature>
<dbReference type="RefSeq" id="WP_234997617.1">
    <property type="nucleotide sequence ID" value="NZ_FRAP01000027.1"/>
</dbReference>
<evidence type="ECO:0000313" key="7">
    <source>
        <dbReference type="Proteomes" id="UP000184363"/>
    </source>
</evidence>
<name>A0A1M7AC33_PSETH</name>
<evidence type="ECO:0000259" key="5">
    <source>
        <dbReference type="PROSITE" id="PS50173"/>
    </source>
</evidence>
<dbReference type="Proteomes" id="UP000184363">
    <property type="component" value="Unassembled WGS sequence"/>
</dbReference>
<dbReference type="Pfam" id="PF00817">
    <property type="entry name" value="IMS"/>
    <property type="match status" value="1"/>
</dbReference>
<dbReference type="SUPFAM" id="SSF56672">
    <property type="entry name" value="DNA/RNA polymerases"/>
    <property type="match status" value="1"/>
</dbReference>
<dbReference type="InterPro" id="IPR043502">
    <property type="entry name" value="DNA/RNA_pol_sf"/>
</dbReference>
<comment type="similarity">
    <text evidence="1">Belongs to the DNA polymerase type-Y family.</text>
</comment>
<dbReference type="STRING" id="1848.SAMN05443637_12726"/>
<evidence type="ECO:0000313" key="6">
    <source>
        <dbReference type="EMBL" id="SHL40303.1"/>
    </source>
</evidence>
<dbReference type="GO" id="GO:0006281">
    <property type="term" value="P:DNA repair"/>
    <property type="evidence" value="ECO:0007669"/>
    <property type="project" value="InterPro"/>
</dbReference>
<dbReference type="InterPro" id="IPR043128">
    <property type="entry name" value="Rev_trsase/Diguanyl_cyclase"/>
</dbReference>
<dbReference type="PANTHER" id="PTHR35369:SF2">
    <property type="entry name" value="BLR3025 PROTEIN"/>
    <property type="match status" value="1"/>
</dbReference>
<feature type="compositionally biased region" description="Pro residues" evidence="4">
    <location>
        <begin position="500"/>
        <end position="514"/>
    </location>
</feature>
<dbReference type="PANTHER" id="PTHR35369">
    <property type="entry name" value="BLR3025 PROTEIN-RELATED"/>
    <property type="match status" value="1"/>
</dbReference>
<sequence>MADPVRVLAVWVPDWPVVAAARAAHVPPDRPAAVVAANQVVACSAPARSSGVRRGLRRREAQARCPELAILSVDPERDARAFEPVVVAVEELAPGVEVVRPGLVALPARGPAGFFGGELVAAERIIDHVAARTGVECQIGIADGLFAATLAAHRGLAVAPGDTPAFLAPLDVAELDREPGSDRAELVDLLRRLGLRSLGAFARLDPSDVASRFGADAVLAHRLARGLDPRPPVRRAPPVELTVTRELDPPVDRVDAAAFAARGLAERLHATLAGHGLSCTRLGIGARTSGGEVLHRVWRCAEPLTPPGTVDRVRWQLDAWLTNRVRTGAHDPGEESGALVELWLVPEETVPAGELQLGLWGDTGLTGERAGRALVRVQALLGPESVVTPVLVGGRDPDERVRLVRWGDDRAIEGAVTELEPPPPAPLPEQGPLLPAEQVWERLGPRDAPATAPAGWPDDTVQRHGRVPVPVAEPGTVRSTNRHRPPAPARTSTSRTIREPPAPWPGRLPSPSPATVPAEPIPARLHAADGQPVVLRAADQLSAAPHRLTVVDGPDVEITGWAGPWPVWRRWWTPAAPLTARLQVLCADGSAFLLLSKEGRWWVTGIYD</sequence>
<accession>A0A1M7AC33</accession>
<dbReference type="Gene3D" id="3.30.70.270">
    <property type="match status" value="1"/>
</dbReference>
<organism evidence="6 7">
    <name type="scientific">Pseudonocardia thermophila</name>
    <dbReference type="NCBI Taxonomy" id="1848"/>
    <lineage>
        <taxon>Bacteria</taxon>
        <taxon>Bacillati</taxon>
        <taxon>Actinomycetota</taxon>
        <taxon>Actinomycetes</taxon>
        <taxon>Pseudonocardiales</taxon>
        <taxon>Pseudonocardiaceae</taxon>
        <taxon>Pseudonocardia</taxon>
    </lineage>
</organism>
<evidence type="ECO:0000256" key="1">
    <source>
        <dbReference type="ARBA" id="ARBA00010945"/>
    </source>
</evidence>
<evidence type="ECO:0000256" key="4">
    <source>
        <dbReference type="SAM" id="MobiDB-lite"/>
    </source>
</evidence>
<dbReference type="Gene3D" id="3.40.1170.60">
    <property type="match status" value="1"/>
</dbReference>
<proteinExistence type="inferred from homology"/>
<evidence type="ECO:0000256" key="2">
    <source>
        <dbReference type="ARBA" id="ARBA00022763"/>
    </source>
</evidence>
<dbReference type="InterPro" id="IPR001126">
    <property type="entry name" value="UmuC"/>
</dbReference>
<evidence type="ECO:0000256" key="3">
    <source>
        <dbReference type="ARBA" id="ARBA00025589"/>
    </source>
</evidence>